<gene>
    <name evidence="2" type="ORF">CSAL01_09320</name>
</gene>
<comment type="caution">
    <text evidence="2">The sequence shown here is derived from an EMBL/GenBank/DDBJ whole genome shotgun (WGS) entry which is preliminary data.</text>
</comment>
<sequence>MLPIDFDDTAPEYPPLYFQTSGIEYPQPEEKETGSPKVGTSCADSAYGSMASTESTVPTELPAYAPRSQNQGLRRDPAEFCWINYDDVSPHPRPKDRATSSSLDNITECEVSEYEASAQPTAQGGHLSPEP</sequence>
<proteinExistence type="predicted"/>
<feature type="region of interest" description="Disordered" evidence="1">
    <location>
        <begin position="86"/>
        <end position="131"/>
    </location>
</feature>
<feature type="compositionally biased region" description="Basic and acidic residues" evidence="1">
    <location>
        <begin position="88"/>
        <end position="98"/>
    </location>
</feature>
<reference evidence="2 3" key="1">
    <citation type="submission" date="2014-02" db="EMBL/GenBank/DDBJ databases">
        <title>The genome sequence of Colletotrichum salicis CBS 607.94.</title>
        <authorList>
            <person name="Baroncelli R."/>
            <person name="Thon M.R."/>
        </authorList>
    </citation>
    <scope>NUCLEOTIDE SEQUENCE [LARGE SCALE GENOMIC DNA]</scope>
    <source>
        <strain evidence="2 3">CBS 607.94</strain>
    </source>
</reference>
<evidence type="ECO:0000313" key="2">
    <source>
        <dbReference type="EMBL" id="KXH56231.1"/>
    </source>
</evidence>
<dbReference type="AlphaFoldDB" id="A0A135U741"/>
<evidence type="ECO:0000313" key="3">
    <source>
        <dbReference type="Proteomes" id="UP000070121"/>
    </source>
</evidence>
<evidence type="ECO:0000256" key="1">
    <source>
        <dbReference type="SAM" id="MobiDB-lite"/>
    </source>
</evidence>
<keyword evidence="3" id="KW-1185">Reference proteome</keyword>
<protein>
    <submittedName>
        <fullName evidence="2">Uncharacterized protein</fullName>
    </submittedName>
</protein>
<name>A0A135U741_9PEZI</name>
<organism evidence="2 3">
    <name type="scientific">Colletotrichum salicis</name>
    <dbReference type="NCBI Taxonomy" id="1209931"/>
    <lineage>
        <taxon>Eukaryota</taxon>
        <taxon>Fungi</taxon>
        <taxon>Dikarya</taxon>
        <taxon>Ascomycota</taxon>
        <taxon>Pezizomycotina</taxon>
        <taxon>Sordariomycetes</taxon>
        <taxon>Hypocreomycetidae</taxon>
        <taxon>Glomerellales</taxon>
        <taxon>Glomerellaceae</taxon>
        <taxon>Colletotrichum</taxon>
        <taxon>Colletotrichum acutatum species complex</taxon>
    </lineage>
</organism>
<feature type="region of interest" description="Disordered" evidence="1">
    <location>
        <begin position="1"/>
        <end position="72"/>
    </location>
</feature>
<dbReference type="Proteomes" id="UP000070121">
    <property type="component" value="Unassembled WGS sequence"/>
</dbReference>
<dbReference type="EMBL" id="JFFI01001662">
    <property type="protein sequence ID" value="KXH56231.1"/>
    <property type="molecule type" value="Genomic_DNA"/>
</dbReference>
<accession>A0A135U741</accession>
<feature type="compositionally biased region" description="Acidic residues" evidence="1">
    <location>
        <begin position="1"/>
        <end position="10"/>
    </location>
</feature>